<dbReference type="InterPro" id="IPR032612">
    <property type="entry name" value="DUF4890"/>
</dbReference>
<feature type="signal peptide" evidence="3">
    <location>
        <begin position="1"/>
        <end position="20"/>
    </location>
</feature>
<reference evidence="4 5" key="1">
    <citation type="journal article" date="2015" name="Microbes Environ.">
        <title>Distribution and evolution of nitrogen fixation genes in the phylum bacteroidetes.</title>
        <authorList>
            <person name="Inoue J."/>
            <person name="Oshima K."/>
            <person name="Suda W."/>
            <person name="Sakamoto M."/>
            <person name="Iino T."/>
            <person name="Noda S."/>
            <person name="Hongoh Y."/>
            <person name="Hattori M."/>
            <person name="Ohkuma M."/>
        </authorList>
    </citation>
    <scope>NUCLEOTIDE SEQUENCE [LARGE SCALE GENOMIC DNA]</scope>
    <source>
        <strain evidence="4 5">JCM 15093</strain>
    </source>
</reference>
<evidence type="ECO:0000256" key="2">
    <source>
        <dbReference type="SAM" id="MobiDB-lite"/>
    </source>
</evidence>
<name>A0A069D2F3_9BACE</name>
<evidence type="ECO:0008006" key="6">
    <source>
        <dbReference type="Google" id="ProtNLM"/>
    </source>
</evidence>
<keyword evidence="1" id="KW-0175">Coiled coil</keyword>
<evidence type="ECO:0000313" key="4">
    <source>
        <dbReference type="EMBL" id="GAK36476.1"/>
    </source>
</evidence>
<dbReference type="RefSeq" id="WP_024996387.1">
    <property type="nucleotide sequence ID" value="NZ_ATZI01000004.1"/>
</dbReference>
<feature type="compositionally biased region" description="Basic and acidic residues" evidence="2">
    <location>
        <begin position="111"/>
        <end position="132"/>
    </location>
</feature>
<organism evidence="4 5">
    <name type="scientific">Bacteroides graminisolvens DSM 19988 = JCM 15093</name>
    <dbReference type="NCBI Taxonomy" id="1121097"/>
    <lineage>
        <taxon>Bacteria</taxon>
        <taxon>Pseudomonadati</taxon>
        <taxon>Bacteroidota</taxon>
        <taxon>Bacteroidia</taxon>
        <taxon>Bacteroidales</taxon>
        <taxon>Bacteroidaceae</taxon>
        <taxon>Bacteroides</taxon>
    </lineage>
</organism>
<keyword evidence="5" id="KW-1185">Reference proteome</keyword>
<dbReference type="eggNOG" id="ENOG5033AAP">
    <property type="taxonomic scope" value="Bacteria"/>
</dbReference>
<comment type="caution">
    <text evidence="4">The sequence shown here is derived from an EMBL/GenBank/DDBJ whole genome shotgun (WGS) entry which is preliminary data.</text>
</comment>
<keyword evidence="3" id="KW-0732">Signal</keyword>
<evidence type="ECO:0000256" key="3">
    <source>
        <dbReference type="SAM" id="SignalP"/>
    </source>
</evidence>
<feature type="chain" id="PRO_5001662748" description="DUF4890 domain-containing protein" evidence="3">
    <location>
        <begin position="21"/>
        <end position="132"/>
    </location>
</feature>
<accession>A0A069D2F3</accession>
<evidence type="ECO:0000313" key="5">
    <source>
        <dbReference type="Proteomes" id="UP000027601"/>
    </source>
</evidence>
<evidence type="ECO:0000256" key="1">
    <source>
        <dbReference type="SAM" id="Coils"/>
    </source>
</evidence>
<feature type="region of interest" description="Disordered" evidence="2">
    <location>
        <begin position="107"/>
        <end position="132"/>
    </location>
</feature>
<dbReference type="OrthoDB" id="1049350at2"/>
<dbReference type="EMBL" id="BAJS01000007">
    <property type="protein sequence ID" value="GAK36476.1"/>
    <property type="molecule type" value="Genomic_DNA"/>
</dbReference>
<dbReference type="Proteomes" id="UP000027601">
    <property type="component" value="Unassembled WGS sequence"/>
</dbReference>
<protein>
    <recommendedName>
        <fullName evidence="6">DUF4890 domain-containing protein</fullName>
    </recommendedName>
</protein>
<feature type="coiled-coil region" evidence="1">
    <location>
        <begin position="54"/>
        <end position="102"/>
    </location>
</feature>
<sequence>MKKIGFLIVALLLTGGMAMAQGPRNGNKMNPKERAERMTERMAKEYSLNEAQKKDLLEANMAFTEKMANRAEDKKAEMEELRKEMQNNRDAYDAKLKKILTEEQYAAYSKKQAERQKKMGDRGPRDGQRGNK</sequence>
<dbReference type="Pfam" id="PF16231">
    <property type="entry name" value="DUF4890"/>
    <property type="match status" value="2"/>
</dbReference>
<gene>
    <name evidence="4" type="ORF">JCM15093_1644</name>
</gene>
<dbReference type="STRING" id="1121097.GCA_000428125_01576"/>
<dbReference type="AlphaFoldDB" id="A0A069D2F3"/>
<proteinExistence type="predicted"/>